<dbReference type="PANTHER" id="PTHR28152">
    <property type="entry name" value="HYDROXYACYL-THIOESTER DEHYDRATASE TYPE 2, MITOCHONDRIAL"/>
    <property type="match status" value="1"/>
</dbReference>
<evidence type="ECO:0000259" key="1">
    <source>
        <dbReference type="Pfam" id="PF13452"/>
    </source>
</evidence>
<organism evidence="2">
    <name type="scientific">marine metagenome</name>
    <dbReference type="NCBI Taxonomy" id="408172"/>
    <lineage>
        <taxon>unclassified sequences</taxon>
        <taxon>metagenomes</taxon>
        <taxon>ecological metagenomes</taxon>
    </lineage>
</organism>
<dbReference type="AlphaFoldDB" id="A0A382ARM6"/>
<dbReference type="InterPro" id="IPR039569">
    <property type="entry name" value="FAS1-like_DH_region"/>
</dbReference>
<dbReference type="Pfam" id="PF13452">
    <property type="entry name" value="FAS1_DH_region"/>
    <property type="match status" value="1"/>
</dbReference>
<gene>
    <name evidence="2" type="ORF">METZ01_LOCUS156547</name>
</gene>
<feature type="non-terminal residue" evidence="2">
    <location>
        <position position="122"/>
    </location>
</feature>
<dbReference type="SUPFAM" id="SSF54637">
    <property type="entry name" value="Thioesterase/thiol ester dehydrase-isomerase"/>
    <property type="match status" value="1"/>
</dbReference>
<feature type="domain" description="FAS1-like dehydratase" evidence="1">
    <location>
        <begin position="36"/>
        <end position="112"/>
    </location>
</feature>
<sequence>MLATLNDMTTELSEGSPLPSLWHWLYFLSDAPMSTIGPDGHPKRGGFLPPIELPYRMFAGARFIFHSPLLIGKKARCESKILSIDHKEGRNGPLIFVNISHEIFQGGKLCMEEQCDLVYLSA</sequence>
<protein>
    <recommendedName>
        <fullName evidence="1">FAS1-like dehydratase domain-containing protein</fullName>
    </recommendedName>
</protein>
<dbReference type="Gene3D" id="3.10.129.10">
    <property type="entry name" value="Hotdog Thioesterase"/>
    <property type="match status" value="1"/>
</dbReference>
<accession>A0A382ARM6</accession>
<proteinExistence type="predicted"/>
<dbReference type="InterPro" id="IPR052741">
    <property type="entry name" value="Mitochondrial_HTD2"/>
</dbReference>
<dbReference type="InterPro" id="IPR029069">
    <property type="entry name" value="HotDog_dom_sf"/>
</dbReference>
<name>A0A382ARM6_9ZZZZ</name>
<reference evidence="2" key="1">
    <citation type="submission" date="2018-05" db="EMBL/GenBank/DDBJ databases">
        <authorList>
            <person name="Lanie J.A."/>
            <person name="Ng W.-L."/>
            <person name="Kazmierczak K.M."/>
            <person name="Andrzejewski T.M."/>
            <person name="Davidsen T.M."/>
            <person name="Wayne K.J."/>
            <person name="Tettelin H."/>
            <person name="Glass J.I."/>
            <person name="Rusch D."/>
            <person name="Podicherti R."/>
            <person name="Tsui H.-C.T."/>
            <person name="Winkler M.E."/>
        </authorList>
    </citation>
    <scope>NUCLEOTIDE SEQUENCE</scope>
</reference>
<dbReference type="EMBL" id="UINC01026369">
    <property type="protein sequence ID" value="SVB03693.1"/>
    <property type="molecule type" value="Genomic_DNA"/>
</dbReference>
<dbReference type="PANTHER" id="PTHR28152:SF1">
    <property type="entry name" value="HYDROXYACYL-THIOESTER DEHYDRATASE TYPE 2, MITOCHONDRIAL"/>
    <property type="match status" value="1"/>
</dbReference>
<dbReference type="GO" id="GO:0019171">
    <property type="term" value="F:(3R)-hydroxyacyl-[acyl-carrier-protein] dehydratase activity"/>
    <property type="evidence" value="ECO:0007669"/>
    <property type="project" value="TreeGrafter"/>
</dbReference>
<evidence type="ECO:0000313" key="2">
    <source>
        <dbReference type="EMBL" id="SVB03693.1"/>
    </source>
</evidence>